<gene>
    <name evidence="1" type="ORF">FHR36_001971</name>
</gene>
<dbReference type="EMBL" id="JAMZDX010000002">
    <property type="protein sequence ID" value="MCP2308847.1"/>
    <property type="molecule type" value="Genomic_DNA"/>
</dbReference>
<keyword evidence="2" id="KW-1185">Reference proteome</keyword>
<dbReference type="RefSeq" id="WP_253795750.1">
    <property type="nucleotide sequence ID" value="NZ_JAMZDX010000002.1"/>
</dbReference>
<reference evidence="1 2" key="1">
    <citation type="submission" date="2022-06" db="EMBL/GenBank/DDBJ databases">
        <title>Sequencing the genomes of 1000 actinobacteria strains.</title>
        <authorList>
            <person name="Klenk H.-P."/>
        </authorList>
    </citation>
    <scope>NUCLEOTIDE SEQUENCE [LARGE SCALE GENOMIC DNA]</scope>
    <source>
        <strain evidence="1 2">DSM 41656</strain>
    </source>
</reference>
<evidence type="ECO:0000313" key="1">
    <source>
        <dbReference type="EMBL" id="MCP2308847.1"/>
    </source>
</evidence>
<evidence type="ECO:0000313" key="2">
    <source>
        <dbReference type="Proteomes" id="UP001206483"/>
    </source>
</evidence>
<dbReference type="Proteomes" id="UP001206483">
    <property type="component" value="Unassembled WGS sequence"/>
</dbReference>
<organism evidence="1 2">
    <name type="scientific">Kitasatospora paracochleata</name>
    <dbReference type="NCBI Taxonomy" id="58354"/>
    <lineage>
        <taxon>Bacteria</taxon>
        <taxon>Bacillati</taxon>
        <taxon>Actinomycetota</taxon>
        <taxon>Actinomycetes</taxon>
        <taxon>Kitasatosporales</taxon>
        <taxon>Streptomycetaceae</taxon>
        <taxon>Kitasatospora</taxon>
    </lineage>
</organism>
<sequence>MVGVRGGQPVQVGAGVPGGVVGAEPGADVDPAVGADRWIYIGARFGADNTTWYAGPDLDRLTAAYSDHTGVGPDFAAYPILNLSISDGSFHRPPASGDPVTMECDLIMIERPQR</sequence>
<comment type="caution">
    <text evidence="1">The sequence shown here is derived from an EMBL/GenBank/DDBJ whole genome shotgun (WGS) entry which is preliminary data.</text>
</comment>
<name>A0ABT1IUN7_9ACTN</name>
<protein>
    <submittedName>
        <fullName evidence="1">Uncharacterized protein</fullName>
    </submittedName>
</protein>
<proteinExistence type="predicted"/>
<accession>A0ABT1IUN7</accession>